<keyword evidence="1" id="KW-0694">RNA-binding</keyword>
<name>A0AAV2CUH1_9ROSI</name>
<organism evidence="4 5">
    <name type="scientific">Linum trigynum</name>
    <dbReference type="NCBI Taxonomy" id="586398"/>
    <lineage>
        <taxon>Eukaryota</taxon>
        <taxon>Viridiplantae</taxon>
        <taxon>Streptophyta</taxon>
        <taxon>Embryophyta</taxon>
        <taxon>Tracheophyta</taxon>
        <taxon>Spermatophyta</taxon>
        <taxon>Magnoliopsida</taxon>
        <taxon>eudicotyledons</taxon>
        <taxon>Gunneridae</taxon>
        <taxon>Pentapetalae</taxon>
        <taxon>rosids</taxon>
        <taxon>fabids</taxon>
        <taxon>Malpighiales</taxon>
        <taxon>Linaceae</taxon>
        <taxon>Linum</taxon>
    </lineage>
</organism>
<dbReference type="Proteomes" id="UP001497516">
    <property type="component" value="Chromosome 10"/>
</dbReference>
<feature type="region of interest" description="Disordered" evidence="2">
    <location>
        <begin position="112"/>
        <end position="134"/>
    </location>
</feature>
<feature type="compositionally biased region" description="Polar residues" evidence="2">
    <location>
        <begin position="112"/>
        <end position="125"/>
    </location>
</feature>
<dbReference type="InterPro" id="IPR007275">
    <property type="entry name" value="YTH_domain"/>
</dbReference>
<protein>
    <recommendedName>
        <fullName evidence="1">YTH domain-containing family protein</fullName>
    </recommendedName>
</protein>
<comment type="similarity">
    <text evidence="1">Belongs to the YTHDF family.</text>
</comment>
<gene>
    <name evidence="4" type="ORF">LTRI10_LOCUS7214</name>
</gene>
<dbReference type="PANTHER" id="PTHR12357:SF95">
    <property type="entry name" value="YTH DOMAIN-CONTAINING FAMILY PROTEIN"/>
    <property type="match status" value="1"/>
</dbReference>
<proteinExistence type="inferred from homology"/>
<keyword evidence="5" id="KW-1185">Reference proteome</keyword>
<dbReference type="PANTHER" id="PTHR12357">
    <property type="entry name" value="YTH YT521-B HOMOLOGY DOMAIN-CONTAINING"/>
    <property type="match status" value="1"/>
</dbReference>
<accession>A0AAV2CUH1</accession>
<evidence type="ECO:0000256" key="1">
    <source>
        <dbReference type="RuleBase" id="RU369095"/>
    </source>
</evidence>
<dbReference type="GO" id="GO:0005737">
    <property type="term" value="C:cytoplasm"/>
    <property type="evidence" value="ECO:0007669"/>
    <property type="project" value="TreeGrafter"/>
</dbReference>
<dbReference type="PROSITE" id="PS50882">
    <property type="entry name" value="YTH"/>
    <property type="match status" value="1"/>
</dbReference>
<comment type="function">
    <text evidence="1">Specifically recognizes and binds N6-methyladenosine (m6A)-containing RNAs, and regulates mRNA stability. M6A is a modification present at internal sites of mRNAs and some non-coding RNAs and plays a role in mRNA stability and processing.</text>
</comment>
<evidence type="ECO:0000256" key="2">
    <source>
        <dbReference type="SAM" id="MobiDB-lite"/>
    </source>
</evidence>
<dbReference type="GO" id="GO:1990247">
    <property type="term" value="F:N6-methyladenosine-containing RNA reader activity"/>
    <property type="evidence" value="ECO:0007669"/>
    <property type="project" value="UniProtKB-UniRule"/>
</dbReference>
<dbReference type="EMBL" id="OZ034814">
    <property type="protein sequence ID" value="CAL1359744.1"/>
    <property type="molecule type" value="Genomic_DNA"/>
</dbReference>
<dbReference type="InterPro" id="IPR045168">
    <property type="entry name" value="YTH_prot"/>
</dbReference>
<dbReference type="AlphaFoldDB" id="A0AAV2CUH1"/>
<sequence>MLERNIVLENKDNRPVTFSRDTHEIRLKQGLEMLTIFKTYVPKASLLDDFNFYEDREKALYTKKNKPATLRVEVYEKDEEDDFINHTRAAQQKKFEDPYSLIKQTKNLSLNGYHSKKSSATNTTDGPVPAAAAP</sequence>
<dbReference type="Gene3D" id="3.10.590.10">
    <property type="entry name" value="ph1033 like domains"/>
    <property type="match status" value="1"/>
</dbReference>
<evidence type="ECO:0000259" key="3">
    <source>
        <dbReference type="PROSITE" id="PS50882"/>
    </source>
</evidence>
<dbReference type="GO" id="GO:0003729">
    <property type="term" value="F:mRNA binding"/>
    <property type="evidence" value="ECO:0007669"/>
    <property type="project" value="UniProtKB-UniRule"/>
</dbReference>
<dbReference type="GO" id="GO:0061157">
    <property type="term" value="P:mRNA destabilization"/>
    <property type="evidence" value="ECO:0007669"/>
    <property type="project" value="TreeGrafter"/>
</dbReference>
<evidence type="ECO:0000313" key="4">
    <source>
        <dbReference type="EMBL" id="CAL1359744.1"/>
    </source>
</evidence>
<feature type="domain" description="YTH" evidence="3">
    <location>
        <begin position="1"/>
        <end position="37"/>
    </location>
</feature>
<reference evidence="4 5" key="1">
    <citation type="submission" date="2024-04" db="EMBL/GenBank/DDBJ databases">
        <authorList>
            <person name="Fracassetti M."/>
        </authorList>
    </citation>
    <scope>NUCLEOTIDE SEQUENCE [LARGE SCALE GENOMIC DNA]</scope>
</reference>
<evidence type="ECO:0000313" key="5">
    <source>
        <dbReference type="Proteomes" id="UP001497516"/>
    </source>
</evidence>